<dbReference type="EMBL" id="LAZR01005860">
    <property type="protein sequence ID" value="KKM96595.1"/>
    <property type="molecule type" value="Genomic_DNA"/>
</dbReference>
<protein>
    <submittedName>
        <fullName evidence="1">Uncharacterized protein</fullName>
    </submittedName>
</protein>
<comment type="caution">
    <text evidence="1">The sequence shown here is derived from an EMBL/GenBank/DDBJ whole genome shotgun (WGS) entry which is preliminary data.</text>
</comment>
<evidence type="ECO:0000313" key="1">
    <source>
        <dbReference type="EMBL" id="KKM96595.1"/>
    </source>
</evidence>
<gene>
    <name evidence="1" type="ORF">LCGC14_1176480</name>
</gene>
<sequence>MELRVAVIRALEVGFCEGYDRCRVHPNMSPKEYCDKAKAWANNVIKWMYPEDKK</sequence>
<accession>A0A0F9P6D0</accession>
<dbReference type="AlphaFoldDB" id="A0A0F9P6D0"/>
<organism evidence="1">
    <name type="scientific">marine sediment metagenome</name>
    <dbReference type="NCBI Taxonomy" id="412755"/>
    <lineage>
        <taxon>unclassified sequences</taxon>
        <taxon>metagenomes</taxon>
        <taxon>ecological metagenomes</taxon>
    </lineage>
</organism>
<proteinExistence type="predicted"/>
<reference evidence="1" key="1">
    <citation type="journal article" date="2015" name="Nature">
        <title>Complex archaea that bridge the gap between prokaryotes and eukaryotes.</title>
        <authorList>
            <person name="Spang A."/>
            <person name="Saw J.H."/>
            <person name="Jorgensen S.L."/>
            <person name="Zaremba-Niedzwiedzka K."/>
            <person name="Martijn J."/>
            <person name="Lind A.E."/>
            <person name="van Eijk R."/>
            <person name="Schleper C."/>
            <person name="Guy L."/>
            <person name="Ettema T.J."/>
        </authorList>
    </citation>
    <scope>NUCLEOTIDE SEQUENCE</scope>
</reference>
<name>A0A0F9P6D0_9ZZZZ</name>